<dbReference type="GO" id="GO:0046872">
    <property type="term" value="F:metal ion binding"/>
    <property type="evidence" value="ECO:0007669"/>
    <property type="project" value="UniProtKB-KW"/>
</dbReference>
<accession>A0A0M2NN12</accession>
<dbReference type="Proteomes" id="UP000034076">
    <property type="component" value="Unassembled WGS sequence"/>
</dbReference>
<dbReference type="STRING" id="270498.CHK_0091"/>
<dbReference type="InterPro" id="IPR004216">
    <property type="entry name" value="Fuc/Ara_isomerase_C"/>
</dbReference>
<reference evidence="8 9" key="1">
    <citation type="submission" date="2015-04" db="EMBL/GenBank/DDBJ databases">
        <title>Draft genome sequence of bacteremic isolate Catabacter hongkongensis type strain HKU16T.</title>
        <authorList>
            <person name="Lau S.K."/>
            <person name="Teng J.L."/>
            <person name="Huang Y."/>
            <person name="Curreem S.O."/>
            <person name="Tsui S.K."/>
            <person name="Woo P.C."/>
        </authorList>
    </citation>
    <scope>NUCLEOTIDE SEQUENCE [LARGE SCALE GENOMIC DNA]</scope>
    <source>
        <strain evidence="8 9">HKU16</strain>
    </source>
</reference>
<evidence type="ECO:0000313" key="9">
    <source>
        <dbReference type="Proteomes" id="UP000034076"/>
    </source>
</evidence>
<dbReference type="GO" id="GO:0019569">
    <property type="term" value="P:L-arabinose catabolic process to D-xylulose 5-phosphate"/>
    <property type="evidence" value="ECO:0007669"/>
    <property type="project" value="TreeGrafter"/>
</dbReference>
<dbReference type="PANTHER" id="PTHR38464">
    <property type="entry name" value="L-ARABINOSE ISOMERASE"/>
    <property type="match status" value="1"/>
</dbReference>
<evidence type="ECO:0000259" key="6">
    <source>
        <dbReference type="Pfam" id="PF11762"/>
    </source>
</evidence>
<dbReference type="InterPro" id="IPR038583">
    <property type="entry name" value="AraA_N_sf"/>
</dbReference>
<evidence type="ECO:0000313" key="8">
    <source>
        <dbReference type="EMBL" id="KKI52391.1"/>
    </source>
</evidence>
<dbReference type="Gene3D" id="3.40.50.10940">
    <property type="match status" value="1"/>
</dbReference>
<feature type="domain" description="L-arabinose isomerase central" evidence="7">
    <location>
        <begin position="198"/>
        <end position="311"/>
    </location>
</feature>
<dbReference type="GO" id="GO:0008733">
    <property type="term" value="F:L-arabinose isomerase activity"/>
    <property type="evidence" value="ECO:0007669"/>
    <property type="project" value="UniProtKB-EC"/>
</dbReference>
<gene>
    <name evidence="8" type="ORF">CHK_0091</name>
</gene>
<dbReference type="InterPro" id="IPR055390">
    <property type="entry name" value="AraA_central"/>
</dbReference>
<dbReference type="AlphaFoldDB" id="A0A0M2NN12"/>
<dbReference type="InterPro" id="IPR024664">
    <property type="entry name" value="Ara_Isoase_C"/>
</dbReference>
<proteinExistence type="predicted"/>
<dbReference type="EC" id="5.3.1.4" evidence="8"/>
<evidence type="ECO:0000259" key="7">
    <source>
        <dbReference type="Pfam" id="PF24856"/>
    </source>
</evidence>
<dbReference type="Pfam" id="PF11762">
    <property type="entry name" value="Arabinose_Iso_C"/>
    <property type="match status" value="1"/>
</dbReference>
<keyword evidence="2" id="KW-0054">Arabinose catabolism</keyword>
<keyword evidence="5" id="KW-0119">Carbohydrate metabolism</keyword>
<dbReference type="PIRSF" id="PIRSF001478">
    <property type="entry name" value="L-ara_isomerase"/>
    <property type="match status" value="1"/>
</dbReference>
<protein>
    <submittedName>
        <fullName evidence="8">L-arabinose isomerase</fullName>
        <ecNumber evidence="8">5.3.1.4</ecNumber>
    </submittedName>
</protein>
<dbReference type="InterPro" id="IPR009015">
    <property type="entry name" value="Fucose_isomerase_N/cen_sf"/>
</dbReference>
<evidence type="ECO:0000256" key="3">
    <source>
        <dbReference type="ARBA" id="ARBA00023211"/>
    </source>
</evidence>
<evidence type="ECO:0000256" key="4">
    <source>
        <dbReference type="ARBA" id="ARBA00023235"/>
    </source>
</evidence>
<dbReference type="OrthoDB" id="9765600at2"/>
<evidence type="ECO:0000256" key="1">
    <source>
        <dbReference type="ARBA" id="ARBA00022723"/>
    </source>
</evidence>
<dbReference type="SUPFAM" id="SSF50443">
    <property type="entry name" value="FucI/AraA C-terminal domain-like"/>
    <property type="match status" value="1"/>
</dbReference>
<dbReference type="InterPro" id="IPR003762">
    <property type="entry name" value="Lara_isomerase"/>
</dbReference>
<name>A0A0M2NN12_9FIRM</name>
<dbReference type="RefSeq" id="WP_046441913.1">
    <property type="nucleotide sequence ID" value="NZ_CAUERS010000108.1"/>
</dbReference>
<keyword evidence="1" id="KW-0479">Metal-binding</keyword>
<feature type="domain" description="L-arabinose isomerase C-terminal" evidence="6">
    <location>
        <begin position="320"/>
        <end position="460"/>
    </location>
</feature>
<evidence type="ECO:0000256" key="5">
    <source>
        <dbReference type="ARBA" id="ARBA00023277"/>
    </source>
</evidence>
<keyword evidence="4 8" id="KW-0413">Isomerase</keyword>
<keyword evidence="3" id="KW-0464">Manganese</keyword>
<dbReference type="PANTHER" id="PTHR38464:SF1">
    <property type="entry name" value="L-ARABINOSE ISOMERASE"/>
    <property type="match status" value="1"/>
</dbReference>
<comment type="caution">
    <text evidence="8">The sequence shown here is derived from an EMBL/GenBank/DDBJ whole genome shotgun (WGS) entry which is preliminary data.</text>
</comment>
<dbReference type="GO" id="GO:0005829">
    <property type="term" value="C:cytosol"/>
    <property type="evidence" value="ECO:0007669"/>
    <property type="project" value="TreeGrafter"/>
</dbReference>
<keyword evidence="9" id="KW-1185">Reference proteome</keyword>
<sequence>MRNTRIGLLPLYVELYDRTMPQLRPQIDEFHKKVVGALEGAQLTVHTSNVCRTKKEFNDAIQAFTKKDVDAIVTLHLAYSPSLESEGALKNAQCPILILDTTPSYCFDQSTDEAQIMLNHGIHGVQDMCNLLKRNDKIYSVFAGHIEHSDVIDRIKKAADMAKAAKIFQTAKVGIIGEPFEGMGDFQVRDREMRDCLGIEAVRYDWEKGAERIGQVSQEEINAEFEQDKNVFEIDKTLARDVYDRSARTGLGVRKWVRDEGLSAFTINFLATAGSRPGLPVMPFVECCKAMAAGIGYAGEGDVITAGLVGALLSTNPNVTFSEMFCPDWKNGSVFMSHMGEFNYNVASGKPFLTEKEFEFTDAQNPTVAYSTMKGGEAVLVNLAPLRNGRFLLLVKKGEMTRIDGENKLGESVNGWFRPEGGLGRFLEEYSKNGGTHHNVIVYGETPEALGYFAEYCGLETIIL</sequence>
<dbReference type="Pfam" id="PF24856">
    <property type="entry name" value="AraA_central"/>
    <property type="match status" value="1"/>
</dbReference>
<organism evidence="8 9">
    <name type="scientific">Christensenella hongkongensis</name>
    <dbReference type="NCBI Taxonomy" id="270498"/>
    <lineage>
        <taxon>Bacteria</taxon>
        <taxon>Bacillati</taxon>
        <taxon>Bacillota</taxon>
        <taxon>Clostridia</taxon>
        <taxon>Christensenellales</taxon>
        <taxon>Christensenellaceae</taxon>
        <taxon>Christensenella</taxon>
    </lineage>
</organism>
<evidence type="ECO:0000256" key="2">
    <source>
        <dbReference type="ARBA" id="ARBA00022935"/>
    </source>
</evidence>
<dbReference type="SUPFAM" id="SSF53743">
    <property type="entry name" value="FucI/AraA N-terminal and middle domains"/>
    <property type="match status" value="1"/>
</dbReference>
<dbReference type="EMBL" id="LAYJ01000017">
    <property type="protein sequence ID" value="KKI52391.1"/>
    <property type="molecule type" value="Genomic_DNA"/>
</dbReference>